<evidence type="ECO:0000256" key="2">
    <source>
        <dbReference type="ARBA" id="ARBA00023002"/>
    </source>
</evidence>
<protein>
    <submittedName>
        <fullName evidence="8">CopA family copper-resistance protein</fullName>
    </submittedName>
</protein>
<evidence type="ECO:0000259" key="5">
    <source>
        <dbReference type="Pfam" id="PF00394"/>
    </source>
</evidence>
<dbReference type="OrthoDB" id="9757546at2"/>
<dbReference type="InterPro" id="IPR034279">
    <property type="entry name" value="CuRO_3_CopA"/>
</dbReference>
<dbReference type="Gene3D" id="2.60.40.420">
    <property type="entry name" value="Cupredoxins - blue copper proteins"/>
    <property type="match status" value="3"/>
</dbReference>
<dbReference type="Pfam" id="PF07732">
    <property type="entry name" value="Cu-oxidase_3"/>
    <property type="match status" value="1"/>
</dbReference>
<dbReference type="InterPro" id="IPR002355">
    <property type="entry name" value="Cu_oxidase_Cu_BS"/>
</dbReference>
<dbReference type="CDD" id="cd13896">
    <property type="entry name" value="CuRO_3_CopA"/>
    <property type="match status" value="1"/>
</dbReference>
<dbReference type="PROSITE" id="PS00080">
    <property type="entry name" value="MULTICOPPER_OXIDASE2"/>
    <property type="match status" value="1"/>
</dbReference>
<dbReference type="Proteomes" id="UP000240971">
    <property type="component" value="Unassembled WGS sequence"/>
</dbReference>
<evidence type="ECO:0000313" key="9">
    <source>
        <dbReference type="Proteomes" id="UP000240971"/>
    </source>
</evidence>
<feature type="chain" id="PRO_5015159660" evidence="4">
    <location>
        <begin position="22"/>
        <end position="740"/>
    </location>
</feature>
<dbReference type="GO" id="GO:0016491">
    <property type="term" value="F:oxidoreductase activity"/>
    <property type="evidence" value="ECO:0007669"/>
    <property type="project" value="UniProtKB-KW"/>
</dbReference>
<dbReference type="InterPro" id="IPR008972">
    <property type="entry name" value="Cupredoxin"/>
</dbReference>
<evidence type="ECO:0000256" key="4">
    <source>
        <dbReference type="SAM" id="SignalP"/>
    </source>
</evidence>
<dbReference type="GO" id="GO:0005507">
    <property type="term" value="F:copper ion binding"/>
    <property type="evidence" value="ECO:0007669"/>
    <property type="project" value="InterPro"/>
</dbReference>
<dbReference type="PANTHER" id="PTHR11709:SF394">
    <property type="entry name" value="FI03373P-RELATED"/>
    <property type="match status" value="1"/>
</dbReference>
<dbReference type="PANTHER" id="PTHR11709">
    <property type="entry name" value="MULTI-COPPER OXIDASE"/>
    <property type="match status" value="1"/>
</dbReference>
<reference evidence="8 9" key="1">
    <citation type="submission" date="2018-03" db="EMBL/GenBank/DDBJ databases">
        <title>Genomic Encyclopedia of Archaeal and Bacterial Type Strains, Phase II (KMG-II): from individual species to whole genera.</title>
        <authorList>
            <person name="Goeker M."/>
        </authorList>
    </citation>
    <scope>NUCLEOTIDE SEQUENCE [LARGE SCALE GENOMIC DNA]</scope>
    <source>
        <strain evidence="8 9">DSM 24859</strain>
    </source>
</reference>
<dbReference type="EMBL" id="PYAW01000004">
    <property type="protein sequence ID" value="PSL45351.1"/>
    <property type="molecule type" value="Genomic_DNA"/>
</dbReference>
<dbReference type="RefSeq" id="WP_106529695.1">
    <property type="nucleotide sequence ID" value="NZ_PYAW01000004.1"/>
</dbReference>
<dbReference type="Pfam" id="PF07731">
    <property type="entry name" value="Cu-oxidase_2"/>
    <property type="match status" value="1"/>
</dbReference>
<evidence type="ECO:0000259" key="6">
    <source>
        <dbReference type="Pfam" id="PF07731"/>
    </source>
</evidence>
<organism evidence="8 9">
    <name type="scientific">Chitinophaga niastensis</name>
    <dbReference type="NCBI Taxonomy" id="536980"/>
    <lineage>
        <taxon>Bacteria</taxon>
        <taxon>Pseudomonadati</taxon>
        <taxon>Bacteroidota</taxon>
        <taxon>Chitinophagia</taxon>
        <taxon>Chitinophagales</taxon>
        <taxon>Chitinophagaceae</taxon>
        <taxon>Chitinophaga</taxon>
    </lineage>
</organism>
<dbReference type="SUPFAM" id="SSF49503">
    <property type="entry name" value="Cupredoxins"/>
    <property type="match status" value="3"/>
</dbReference>
<evidence type="ECO:0000256" key="1">
    <source>
        <dbReference type="ARBA" id="ARBA00022723"/>
    </source>
</evidence>
<dbReference type="PROSITE" id="PS00079">
    <property type="entry name" value="MULTICOPPER_OXIDASE1"/>
    <property type="match status" value="2"/>
</dbReference>
<comment type="caution">
    <text evidence="8">The sequence shown here is derived from an EMBL/GenBank/DDBJ whole genome shotgun (WGS) entry which is preliminary data.</text>
</comment>
<keyword evidence="2" id="KW-0560">Oxidoreductase</keyword>
<feature type="domain" description="Plastocyanin-like" evidence="7">
    <location>
        <begin position="44"/>
        <end position="155"/>
    </location>
</feature>
<feature type="signal peptide" evidence="4">
    <location>
        <begin position="1"/>
        <end position="21"/>
    </location>
</feature>
<keyword evidence="3" id="KW-0186">Copper</keyword>
<evidence type="ECO:0000259" key="7">
    <source>
        <dbReference type="Pfam" id="PF07732"/>
    </source>
</evidence>
<dbReference type="InterPro" id="IPR011706">
    <property type="entry name" value="Cu-oxidase_C"/>
</dbReference>
<proteinExistence type="predicted"/>
<keyword evidence="1" id="KW-0479">Metal-binding</keyword>
<gene>
    <name evidence="8" type="ORF">CLV51_10453</name>
</gene>
<accession>A0A2P8HGL1</accession>
<sequence>MKAIFLYITFMALCGFVAAQAPMNQPSGAGLQKTTTIRYDLYVGDTTVNYSGKTKHALAINGSIPGPTLYFTEGDTAEIYVHNTLNEETSIHWHGIILPNQYDGVSYLTTQPIKAGQTHLFKFPIVQNGTYWYHSHTMFQEQSGMYGALVFYKRNEKPAKEYTMVLSDWTDMHPHTVNRYLHNASDWFAIKKGAVQSYSEAISKGYFNTKITNEWKRMNAMDVSDVYYERFLTNGKPVDEQPQFKAGDKVRLRVINGSSSTYFWLNYAGSKITVMANDGAAVVPVEVDRLLVGVSETYDVMVTVPADMSYEFLATAEDRTRSTSLWLGSGMKMPVTPLPRLKYFEGMKMMNGMMKMNGDLDTSGGMEMTNQQMDMNTVMYPEMTGDADTSKKHDMPGMQMGNTSSDIVTLNYGMLRAPEKTTLPDAPVKLLKFELTGNMNRYVWSINNKTVSETDKILIKKGENVRIILYNNTMMRHPMHLHGHFFRVLNGQGAYSPLKTVLDIMPMETDTIEFAATESGDWFFHCHILYHMMSGMGRVFSYENSPPNPEVPDPAMAYKMLKRDDRMLHTMARVGLESTGSDGEIMVANTRYRLSTEWRIGLNDHHGYESESHFGRYIGKMQWLFPYIGWDFRYRKMEETEKNLFGQKNTKDFRQVFHVGLQYTLPMLIVADASLDTEGKLRFQLMREDVPVTKRLRFSFMVNTDKEYMAGFRYIVTKNFALSTHYDSDMGLGAGITLSY</sequence>
<evidence type="ECO:0000313" key="8">
    <source>
        <dbReference type="EMBL" id="PSL45351.1"/>
    </source>
</evidence>
<feature type="domain" description="Plastocyanin-like" evidence="6">
    <location>
        <begin position="432"/>
        <end position="543"/>
    </location>
</feature>
<dbReference type="InterPro" id="IPR033138">
    <property type="entry name" value="Cu_oxidase_CS"/>
</dbReference>
<keyword evidence="9" id="KW-1185">Reference proteome</keyword>
<dbReference type="InterPro" id="IPR011707">
    <property type="entry name" value="Cu-oxidase-like_N"/>
</dbReference>
<evidence type="ECO:0000256" key="3">
    <source>
        <dbReference type="ARBA" id="ARBA00023008"/>
    </source>
</evidence>
<dbReference type="InterPro" id="IPR001117">
    <property type="entry name" value="Cu-oxidase_2nd"/>
</dbReference>
<dbReference type="Pfam" id="PF00394">
    <property type="entry name" value="Cu-oxidase"/>
    <property type="match status" value="1"/>
</dbReference>
<name>A0A2P8HGL1_CHINA</name>
<dbReference type="InterPro" id="IPR045087">
    <property type="entry name" value="Cu-oxidase_fam"/>
</dbReference>
<dbReference type="AlphaFoldDB" id="A0A2P8HGL1"/>
<keyword evidence="4" id="KW-0732">Signal</keyword>
<feature type="domain" description="Plastocyanin-like" evidence="5">
    <location>
        <begin position="161"/>
        <end position="315"/>
    </location>
</feature>
<dbReference type="CDD" id="cd13874">
    <property type="entry name" value="CuRO_2_CopA"/>
    <property type="match status" value="1"/>
</dbReference>
<dbReference type="InterPro" id="IPR034282">
    <property type="entry name" value="CuRO_2_CopA"/>
</dbReference>